<evidence type="ECO:0000313" key="1">
    <source>
        <dbReference type="EMBL" id="THG45721.1"/>
    </source>
</evidence>
<sequence>MKNSSFLILFVLFFLNLKPAYASDLVLSYDKPAIYFEETLVIGNGSLGAIIYGGNETDSVSLNDITLWTGEPKKNNYTKNPRPIIAQIRSALELEDYAAADSLQQLLQGDFSQNYQPLGCLKIKYNTNTGGGYSRKLDIHRALATVCSGNRTTNYFASAPDSVIVIKISDSNGIDAILNLESQLPSEVTASGNQISATGYAAYNSLPGYTKSENPFSYHPSRGIRFNTIVKIIAPDATIQANGNSTHISNTKNVILLITNATSFNGFDKDPATQGRPYRQISERTIAKAEKLSYNTLQSRAEKAHRNYFDRVELDLGKTSPNLRTLPTDKQLLSYCDNLDYNPDLEELYFQYGRYLLISCSQTPGVPANLQGLWNEKMLPPWSSNYTTNINLEENYWGAETTAMPELHEVLLDYIQNLSINGQHSALNHWGVEKGWCLGHNTDIWAMTNPVGSGNSSPSWANWAMGGTWLATHIWEHFLFTRDKEKLQKYYPALKGAAEFALGWLFERNGELVTSPSTSPENTFIAPDGKEWPTMICTTSDMALIRECLIDTKLAAKELGTDAGMIAQIDSVLPRLHPYKIKADGSLSEWFYEYPDKDPKHRHQSHLIGLYPGHHISVSETPGIAGACAKTLEIKGSETTGWSAGWRINLLARLHDGEKAYAMYRRLLRYVTPDKYKG</sequence>
<protein>
    <submittedName>
        <fullName evidence="1">Glycoside hydrolase family 95 protein</fullName>
    </submittedName>
</protein>
<name>A0AC61S408_9BACT</name>
<feature type="non-terminal residue" evidence="1">
    <location>
        <position position="678"/>
    </location>
</feature>
<keyword evidence="1" id="KW-0378">Hydrolase</keyword>
<evidence type="ECO:0000313" key="2">
    <source>
        <dbReference type="Proteomes" id="UP000305401"/>
    </source>
</evidence>
<proteinExistence type="predicted"/>
<accession>A0AC61S408</accession>
<gene>
    <name evidence="1" type="ORF">E5990_08660</name>
</gene>
<reference evidence="1" key="1">
    <citation type="submission" date="2019-04" db="EMBL/GenBank/DDBJ databases">
        <title>Microbes associate with the intestines of laboratory mice.</title>
        <authorList>
            <person name="Navarre W."/>
            <person name="Wong E."/>
            <person name="Huang K.C."/>
            <person name="Tropini C."/>
            <person name="Ng K."/>
            <person name="Yu B."/>
        </authorList>
    </citation>
    <scope>NUCLEOTIDE SEQUENCE</scope>
    <source>
        <strain evidence="1">NM86_A22</strain>
    </source>
</reference>
<comment type="caution">
    <text evidence="1">The sequence shown here is derived from an EMBL/GenBank/DDBJ whole genome shotgun (WGS) entry which is preliminary data.</text>
</comment>
<dbReference type="Proteomes" id="UP000305401">
    <property type="component" value="Unassembled WGS sequence"/>
</dbReference>
<keyword evidence="2" id="KW-1185">Reference proteome</keyword>
<dbReference type="EMBL" id="SSTG01000121">
    <property type="protein sequence ID" value="THG45721.1"/>
    <property type="molecule type" value="Genomic_DNA"/>
</dbReference>
<organism evidence="1 2">
    <name type="scientific">Muribaculum caecicola</name>
    <dbReference type="NCBI Taxonomy" id="3038144"/>
    <lineage>
        <taxon>Bacteria</taxon>
        <taxon>Pseudomonadati</taxon>
        <taxon>Bacteroidota</taxon>
        <taxon>Bacteroidia</taxon>
        <taxon>Bacteroidales</taxon>
        <taxon>Muribaculaceae</taxon>
        <taxon>Muribaculum</taxon>
    </lineage>
</organism>